<name>L8X562_THACA</name>
<dbReference type="GO" id="GO:0016020">
    <property type="term" value="C:membrane"/>
    <property type="evidence" value="ECO:0007669"/>
    <property type="project" value="UniProtKB-SubCell"/>
</dbReference>
<dbReference type="GO" id="GO:0015095">
    <property type="term" value="F:magnesium ion transmembrane transporter activity"/>
    <property type="evidence" value="ECO:0007669"/>
    <property type="project" value="InterPro"/>
</dbReference>
<feature type="compositionally biased region" description="Low complexity" evidence="5">
    <location>
        <begin position="479"/>
        <end position="490"/>
    </location>
</feature>
<reference evidence="7 8" key="1">
    <citation type="journal article" date="2013" name="Nat. Commun.">
        <title>The evolution and pathogenic mechanisms of the rice sheath blight pathogen.</title>
        <authorList>
            <person name="Zheng A."/>
            <person name="Lin R."/>
            <person name="Xu L."/>
            <person name="Qin P."/>
            <person name="Tang C."/>
            <person name="Ai P."/>
            <person name="Zhang D."/>
            <person name="Liu Y."/>
            <person name="Sun Z."/>
            <person name="Feng H."/>
            <person name="Wang Y."/>
            <person name="Chen Y."/>
            <person name="Liang X."/>
            <person name="Fu R."/>
            <person name="Li Q."/>
            <person name="Zhang J."/>
            <person name="Yu X."/>
            <person name="Xie Z."/>
            <person name="Ding L."/>
            <person name="Guan P."/>
            <person name="Tang J."/>
            <person name="Liang Y."/>
            <person name="Wang S."/>
            <person name="Deng Q."/>
            <person name="Li S."/>
            <person name="Zhu J."/>
            <person name="Wang L."/>
            <person name="Liu H."/>
            <person name="Li P."/>
        </authorList>
    </citation>
    <scope>NUCLEOTIDE SEQUENCE [LARGE SCALE GENOMIC DNA]</scope>
    <source>
        <strain evidence="8">AG-1 IA</strain>
    </source>
</reference>
<evidence type="ECO:0000256" key="6">
    <source>
        <dbReference type="SAM" id="Phobius"/>
    </source>
</evidence>
<feature type="region of interest" description="Disordered" evidence="5">
    <location>
        <begin position="118"/>
        <end position="137"/>
    </location>
</feature>
<evidence type="ECO:0000256" key="5">
    <source>
        <dbReference type="SAM" id="MobiDB-lite"/>
    </source>
</evidence>
<feature type="region of interest" description="Disordered" evidence="5">
    <location>
        <begin position="148"/>
        <end position="182"/>
    </location>
</feature>
<keyword evidence="2 6" id="KW-0812">Transmembrane</keyword>
<proteinExistence type="predicted"/>
<dbReference type="Proteomes" id="UP000011668">
    <property type="component" value="Unassembled WGS sequence"/>
</dbReference>
<sequence>MTWLNDWRTALGSDKGSNATFIGVVVAVCGNILISFALNCQKLAHRRIEAAYRAKHGLDDGNTSESTPSAPTYQAIAATTPVDLLTPTQRSQSLPIASPRTRSSVVLPQQAIPLVVSSSPVESIGSRPSLTPRSRTQSSIFNHATIDELHEGSSGSTSRAEPADCDVEAGVDPNSDPKDGPEESAYLGSKLWWFGFALMNIGEVGNFMSYGFAPASLVAPLGAVALISNCFFAPLILHERFRKQDLLGIALSIFGAVTVVYASQSSSARLDPDALVYAITRIPFLIWAAVNVAAIIALAGLSSQRAKLESSEWMQGDRWALVDVGLCALFGKPNVMNAWCEVELTAWGRWIYGLACLPNGSFIPQYWCVLTPYGFGFETLADGLLGGQVLGLTGIGQIKHLNRALHFHESRPSLAPPSFIATLIKSTSTDSLPSSTVVAQLFSLTGVYLLTRPSNPSTPVHTPQISRTPSQSTPLLPKSSTPRTRPSSAAAKHRTITRRGSTSSLNVVGLSPGPYLLLATPSGSPGMVAVPVKDSPERNGRRSRSRSTVRGQTR</sequence>
<dbReference type="PANTHER" id="PTHR12570:SF65">
    <property type="entry name" value="MAGNESIUM TRANSPORTER NIPA9-RELATED"/>
    <property type="match status" value="1"/>
</dbReference>
<feature type="region of interest" description="Disordered" evidence="5">
    <location>
        <begin position="455"/>
        <end position="554"/>
    </location>
</feature>
<comment type="subcellular location">
    <subcellularLocation>
        <location evidence="1">Membrane</location>
        <topology evidence="1">Multi-pass membrane protein</topology>
    </subcellularLocation>
</comment>
<gene>
    <name evidence="7" type="ORF">AG1IA_00518</name>
</gene>
<feature type="transmembrane region" description="Helical" evidence="6">
    <location>
        <begin position="218"/>
        <end position="237"/>
    </location>
</feature>
<feature type="transmembrane region" description="Helical" evidence="6">
    <location>
        <begin position="191"/>
        <end position="212"/>
    </location>
</feature>
<dbReference type="Pfam" id="PF05653">
    <property type="entry name" value="Mg_trans_NIPA"/>
    <property type="match status" value="1"/>
</dbReference>
<dbReference type="InterPro" id="IPR008521">
    <property type="entry name" value="Mg_trans_NIPA"/>
</dbReference>
<dbReference type="HOGENOM" id="CLU_012349_2_2_1"/>
<feature type="transmembrane region" description="Helical" evidence="6">
    <location>
        <begin position="20"/>
        <end position="38"/>
    </location>
</feature>
<dbReference type="OMA" id="GPEESAY"/>
<organism evidence="7 8">
    <name type="scientific">Thanatephorus cucumeris (strain AG1-IA)</name>
    <name type="common">Rice sheath blight fungus</name>
    <name type="synonym">Rhizoctonia solani</name>
    <dbReference type="NCBI Taxonomy" id="983506"/>
    <lineage>
        <taxon>Eukaryota</taxon>
        <taxon>Fungi</taxon>
        <taxon>Dikarya</taxon>
        <taxon>Basidiomycota</taxon>
        <taxon>Agaricomycotina</taxon>
        <taxon>Agaricomycetes</taxon>
        <taxon>Cantharellales</taxon>
        <taxon>Ceratobasidiaceae</taxon>
        <taxon>Rhizoctonia</taxon>
        <taxon>Rhizoctonia solani AG-1</taxon>
    </lineage>
</organism>
<keyword evidence="4 6" id="KW-0472">Membrane</keyword>
<protein>
    <submittedName>
        <fullName evidence="7">EamA domain-containing protein</fullName>
    </submittedName>
</protein>
<dbReference type="AlphaFoldDB" id="L8X562"/>
<feature type="compositionally biased region" description="Basic residues" evidence="5">
    <location>
        <begin position="541"/>
        <end position="554"/>
    </location>
</feature>
<evidence type="ECO:0000256" key="4">
    <source>
        <dbReference type="ARBA" id="ARBA00023136"/>
    </source>
</evidence>
<accession>L8X562</accession>
<dbReference type="SUPFAM" id="SSF103481">
    <property type="entry name" value="Multidrug resistance efflux transporter EmrE"/>
    <property type="match status" value="1"/>
</dbReference>
<keyword evidence="3 6" id="KW-1133">Transmembrane helix</keyword>
<dbReference type="OrthoDB" id="165382at2759"/>
<evidence type="ECO:0000256" key="1">
    <source>
        <dbReference type="ARBA" id="ARBA00004141"/>
    </source>
</evidence>
<feature type="compositionally biased region" description="Polar residues" evidence="5">
    <location>
        <begin position="455"/>
        <end position="474"/>
    </location>
</feature>
<feature type="transmembrane region" description="Helical" evidence="6">
    <location>
        <begin position="284"/>
        <end position="301"/>
    </location>
</feature>
<evidence type="ECO:0000256" key="2">
    <source>
        <dbReference type="ARBA" id="ARBA00022692"/>
    </source>
</evidence>
<dbReference type="EMBL" id="AFRT01000077">
    <property type="protein sequence ID" value="ELU45456.1"/>
    <property type="molecule type" value="Genomic_DNA"/>
</dbReference>
<feature type="transmembrane region" description="Helical" evidence="6">
    <location>
        <begin position="246"/>
        <end position="264"/>
    </location>
</feature>
<dbReference type="PANTHER" id="PTHR12570">
    <property type="match status" value="1"/>
</dbReference>
<evidence type="ECO:0000313" key="7">
    <source>
        <dbReference type="EMBL" id="ELU45456.1"/>
    </source>
</evidence>
<evidence type="ECO:0000313" key="8">
    <source>
        <dbReference type="Proteomes" id="UP000011668"/>
    </source>
</evidence>
<keyword evidence="8" id="KW-1185">Reference proteome</keyword>
<dbReference type="InterPro" id="IPR037185">
    <property type="entry name" value="EmrE-like"/>
</dbReference>
<evidence type="ECO:0000256" key="3">
    <source>
        <dbReference type="ARBA" id="ARBA00022989"/>
    </source>
</evidence>
<comment type="caution">
    <text evidence="7">The sequence shown here is derived from an EMBL/GenBank/DDBJ whole genome shotgun (WGS) entry which is preliminary data.</text>
</comment>